<dbReference type="PANTHER" id="PTHR10778:SF4">
    <property type="entry name" value="NUCLEOTIDE SUGAR TRANSPORTER SLC35B4"/>
    <property type="match status" value="1"/>
</dbReference>
<proteinExistence type="predicted"/>
<gene>
    <name evidence="9" type="ORF">SCP_0903940</name>
</gene>
<evidence type="ECO:0000256" key="1">
    <source>
        <dbReference type="ARBA" id="ARBA00004127"/>
    </source>
</evidence>
<name>A0A401GWB5_9APHY</name>
<dbReference type="GO" id="GO:0005464">
    <property type="term" value="F:UDP-xylose transmembrane transporter activity"/>
    <property type="evidence" value="ECO:0007669"/>
    <property type="project" value="TreeGrafter"/>
</dbReference>
<dbReference type="FunCoup" id="A0A401GWB5">
    <property type="interactions" value="109"/>
</dbReference>
<evidence type="ECO:0000256" key="2">
    <source>
        <dbReference type="ARBA" id="ARBA00022448"/>
    </source>
</evidence>
<feature type="transmembrane region" description="Helical" evidence="8">
    <location>
        <begin position="243"/>
        <end position="262"/>
    </location>
</feature>
<dbReference type="SUPFAM" id="SSF103481">
    <property type="entry name" value="Multidrug resistance efflux transporter EmrE"/>
    <property type="match status" value="1"/>
</dbReference>
<keyword evidence="2" id="KW-0813">Transport</keyword>
<comment type="caution">
    <text evidence="9">The sequence shown here is derived from an EMBL/GenBank/DDBJ whole genome shotgun (WGS) entry which is preliminary data.</text>
</comment>
<dbReference type="GO" id="GO:0005789">
    <property type="term" value="C:endoplasmic reticulum membrane"/>
    <property type="evidence" value="ECO:0007669"/>
    <property type="project" value="TreeGrafter"/>
</dbReference>
<evidence type="ECO:0000256" key="5">
    <source>
        <dbReference type="ARBA" id="ARBA00022989"/>
    </source>
</evidence>
<dbReference type="PANTHER" id="PTHR10778">
    <property type="entry name" value="SOLUTE CARRIER FAMILY 35 MEMBER B"/>
    <property type="match status" value="1"/>
</dbReference>
<keyword evidence="4 8" id="KW-0812">Transmembrane</keyword>
<dbReference type="GO" id="GO:0005462">
    <property type="term" value="F:UDP-N-acetylglucosamine transmembrane transporter activity"/>
    <property type="evidence" value="ECO:0007669"/>
    <property type="project" value="TreeGrafter"/>
</dbReference>
<dbReference type="GeneID" id="38783432"/>
<feature type="transmembrane region" description="Helical" evidence="8">
    <location>
        <begin position="282"/>
        <end position="308"/>
    </location>
</feature>
<keyword evidence="10" id="KW-1185">Reference proteome</keyword>
<feature type="transmembrane region" description="Helical" evidence="8">
    <location>
        <begin position="44"/>
        <end position="68"/>
    </location>
</feature>
<feature type="transmembrane region" description="Helical" evidence="8">
    <location>
        <begin position="80"/>
        <end position="101"/>
    </location>
</feature>
<dbReference type="GO" id="GO:0000139">
    <property type="term" value="C:Golgi membrane"/>
    <property type="evidence" value="ECO:0007669"/>
    <property type="project" value="TreeGrafter"/>
</dbReference>
<feature type="region of interest" description="Disordered" evidence="7">
    <location>
        <begin position="1"/>
        <end position="38"/>
    </location>
</feature>
<dbReference type="InterPro" id="IPR013657">
    <property type="entry name" value="SCL35B1-4/HUT1"/>
</dbReference>
<organism evidence="9 10">
    <name type="scientific">Sparassis crispa</name>
    <dbReference type="NCBI Taxonomy" id="139825"/>
    <lineage>
        <taxon>Eukaryota</taxon>
        <taxon>Fungi</taxon>
        <taxon>Dikarya</taxon>
        <taxon>Basidiomycota</taxon>
        <taxon>Agaricomycotina</taxon>
        <taxon>Agaricomycetes</taxon>
        <taxon>Polyporales</taxon>
        <taxon>Sparassidaceae</taxon>
        <taxon>Sparassis</taxon>
    </lineage>
</organism>
<dbReference type="OrthoDB" id="999962at2759"/>
<evidence type="ECO:0000256" key="8">
    <source>
        <dbReference type="SAM" id="Phobius"/>
    </source>
</evidence>
<reference evidence="9 10" key="1">
    <citation type="journal article" date="2018" name="Sci. Rep.">
        <title>Genome sequence of the cauliflower mushroom Sparassis crispa (Hanabiratake) and its association with beneficial usage.</title>
        <authorList>
            <person name="Kiyama R."/>
            <person name="Furutani Y."/>
            <person name="Kawaguchi K."/>
            <person name="Nakanishi T."/>
        </authorList>
    </citation>
    <scope>NUCLEOTIDE SEQUENCE [LARGE SCALE GENOMIC DNA]</scope>
</reference>
<protein>
    <submittedName>
        <fullName evidence="9">UDP-N-acetylglucosamine transporter YEA4</fullName>
    </submittedName>
</protein>
<evidence type="ECO:0000256" key="4">
    <source>
        <dbReference type="ARBA" id="ARBA00022692"/>
    </source>
</evidence>
<evidence type="ECO:0000256" key="7">
    <source>
        <dbReference type="SAM" id="MobiDB-lite"/>
    </source>
</evidence>
<dbReference type="EMBL" id="BFAD01000009">
    <property type="protein sequence ID" value="GBE86515.1"/>
    <property type="molecule type" value="Genomic_DNA"/>
</dbReference>
<dbReference type="AlphaFoldDB" id="A0A401GWB5"/>
<keyword evidence="5 8" id="KW-1133">Transmembrane helix</keyword>
<evidence type="ECO:0000256" key="6">
    <source>
        <dbReference type="ARBA" id="ARBA00023136"/>
    </source>
</evidence>
<dbReference type="RefSeq" id="XP_027617428.1">
    <property type="nucleotide sequence ID" value="XM_027761627.1"/>
</dbReference>
<keyword evidence="3" id="KW-0762">Sugar transport</keyword>
<sequence>MAVKNRGIGHRHGSRLSSTNTGVQMPTRRQPKAPQEGNGTVSKAIVGSIIDLPFVLSLVFGGCCANVWSYEHLLKIDARLGTALTFSQMCFITLHSLPSFLTWPANSPFPHLKPRRVPLRKWVAQVLLLTSSSLLNNWAFAYHVPLTVQIVFRSAGLAISMVFGYLFLRKRYSVPQIAAVAFVSVGVITATLSRPSTTASSGGSASGFSKYSLGVCMLVISLFLTGALGLLQEKTYKQYGPCWQEGVFYTHSLSLPIFLFLIPDVKYGYQTLSTAPASLTPASILASATPYLVLMANLFTQLVCVSGVNQLTSRVTSVTTNLALTARKALSLCFSVWWFGSGWNAQLGAGAGMVFLGSLLYTVVSTS</sequence>
<feature type="transmembrane region" description="Helical" evidence="8">
    <location>
        <begin position="320"/>
        <end position="339"/>
    </location>
</feature>
<feature type="transmembrane region" description="Helical" evidence="8">
    <location>
        <begin position="175"/>
        <end position="192"/>
    </location>
</feature>
<accession>A0A401GWB5</accession>
<dbReference type="Pfam" id="PF08449">
    <property type="entry name" value="UAA"/>
    <property type="match status" value="1"/>
</dbReference>
<dbReference type="InterPro" id="IPR037185">
    <property type="entry name" value="EmrE-like"/>
</dbReference>
<feature type="transmembrane region" description="Helical" evidence="8">
    <location>
        <begin position="212"/>
        <end position="231"/>
    </location>
</feature>
<comment type="subcellular location">
    <subcellularLocation>
        <location evidence="1">Endomembrane system</location>
        <topology evidence="1">Multi-pass membrane protein</topology>
    </subcellularLocation>
</comment>
<feature type="transmembrane region" description="Helical" evidence="8">
    <location>
        <begin position="345"/>
        <end position="364"/>
    </location>
</feature>
<keyword evidence="6 8" id="KW-0472">Membrane</keyword>
<evidence type="ECO:0000313" key="9">
    <source>
        <dbReference type="EMBL" id="GBE86515.1"/>
    </source>
</evidence>
<feature type="transmembrane region" description="Helical" evidence="8">
    <location>
        <begin position="150"/>
        <end position="168"/>
    </location>
</feature>
<feature type="compositionally biased region" description="Polar residues" evidence="7">
    <location>
        <begin position="15"/>
        <end position="24"/>
    </location>
</feature>
<evidence type="ECO:0000313" key="10">
    <source>
        <dbReference type="Proteomes" id="UP000287166"/>
    </source>
</evidence>
<dbReference type="InParanoid" id="A0A401GWB5"/>
<evidence type="ECO:0000256" key="3">
    <source>
        <dbReference type="ARBA" id="ARBA00022597"/>
    </source>
</evidence>
<dbReference type="Proteomes" id="UP000287166">
    <property type="component" value="Unassembled WGS sequence"/>
</dbReference>